<feature type="region of interest" description="Disordered" evidence="1">
    <location>
        <begin position="145"/>
        <end position="164"/>
    </location>
</feature>
<evidence type="ECO:0000313" key="2">
    <source>
        <dbReference type="EMBL" id="GIH36927.1"/>
    </source>
</evidence>
<organism evidence="2 3">
    <name type="scientific">Microbispora amethystogenes</name>
    <dbReference type="NCBI Taxonomy" id="1427754"/>
    <lineage>
        <taxon>Bacteria</taxon>
        <taxon>Bacillati</taxon>
        <taxon>Actinomycetota</taxon>
        <taxon>Actinomycetes</taxon>
        <taxon>Streptosporangiales</taxon>
        <taxon>Streptosporangiaceae</taxon>
        <taxon>Microbispora</taxon>
    </lineage>
</organism>
<proteinExistence type="predicted"/>
<dbReference type="EMBL" id="BOOB01000074">
    <property type="protein sequence ID" value="GIH36927.1"/>
    <property type="molecule type" value="Genomic_DNA"/>
</dbReference>
<dbReference type="Proteomes" id="UP000651728">
    <property type="component" value="Unassembled WGS sequence"/>
</dbReference>
<keyword evidence="3" id="KW-1185">Reference proteome</keyword>
<comment type="caution">
    <text evidence="2">The sequence shown here is derived from an EMBL/GenBank/DDBJ whole genome shotgun (WGS) entry which is preliminary data.</text>
</comment>
<name>A0ABQ4FQ28_9ACTN</name>
<sequence length="164" mass="16167">MAPYAPRWGTYPTLIGRGEGEGEGLGVTVTVTVTSGMGTDSVSTRVAAACAAVTVLPDVLPAVLPDVLCDVLWAGATAARKGPAAGGNVRRTVGRGFTCMVRAAGAAAVPVARAGSKQAMNRAESTADRTTTVKAPRVIACMVTPNGKGTSGAGTPRGGNAAGA</sequence>
<accession>A0ABQ4FQ28</accession>
<evidence type="ECO:0000256" key="1">
    <source>
        <dbReference type="SAM" id="MobiDB-lite"/>
    </source>
</evidence>
<reference evidence="2 3" key="1">
    <citation type="submission" date="2021-01" db="EMBL/GenBank/DDBJ databases">
        <title>Whole genome shotgun sequence of Microbispora amethystogenes NBRC 101907.</title>
        <authorList>
            <person name="Komaki H."/>
            <person name="Tamura T."/>
        </authorList>
    </citation>
    <scope>NUCLEOTIDE SEQUENCE [LARGE SCALE GENOMIC DNA]</scope>
    <source>
        <strain evidence="2 3">NBRC 101907</strain>
    </source>
</reference>
<feature type="compositionally biased region" description="Gly residues" evidence="1">
    <location>
        <begin position="149"/>
        <end position="164"/>
    </location>
</feature>
<protein>
    <submittedName>
        <fullName evidence="2">Uncharacterized protein</fullName>
    </submittedName>
</protein>
<gene>
    <name evidence="2" type="ORF">Mam01_70910</name>
</gene>
<evidence type="ECO:0000313" key="3">
    <source>
        <dbReference type="Proteomes" id="UP000651728"/>
    </source>
</evidence>